<feature type="compositionally biased region" description="Acidic residues" evidence="1">
    <location>
        <begin position="867"/>
        <end position="877"/>
    </location>
</feature>
<feature type="transmembrane region" description="Helical" evidence="2">
    <location>
        <begin position="165"/>
        <end position="185"/>
    </location>
</feature>
<feature type="region of interest" description="Disordered" evidence="1">
    <location>
        <begin position="821"/>
        <end position="877"/>
    </location>
</feature>
<sequence length="877" mass="95404">MGAHVWGPAYLKDTLLASFRLSGWSQDWYAGFPVYTFYMVVPALAIVALDVGLPPLVGIPLLALSVGALVYGWSLFTHRLARAAMVVAAVVIIPLCIDLDPNVAFKLVTVSGLLAMPWAAYFLGTSLRLRFPGPMMMVMAALVFVWDSHFTIYGGNAASTMAGEFSFSIALALALVFLGVVARGLETGRHASLAVVLFGLVATCHVIPTSYAIAGALALWVLRFGWRQLAWVATVGVSGTLLASFWIVPFFLRRAYLNDMGWERLGPPVDDKPATFWQYLLPNTMPYHQIIIGLAVIGAVLSIVKANRAGLTFLVWTVLGACMFLVLPQGRFWNARVLPFYILSLDLLAAVGVTLLIGALASFVASQPHWRTAATGVLAGASVITVFLAVALPLGLPPTAKSTVVNASTVVVSQTSVTQLDGRQFGPFLSTQSNVASSWATWNFAGLEAKDRYPEFSNLITTMRRIGEERGCGRAMWEYYEELGDYGTPMAPMMLPYFTDGCIGSMEGLYFEASMTTPFHFLNQALLSANPSRAMRNMPYQGLNVEEGVKRLQLYGVKYYLSRSKAATDQARALTEGPDAMLTEVAEVPSQGLADDTEVEQQPWVIFEVANSELVSGLDHQPVVMDDVASNHDAWLDPTVAWYNDSGAWSTFLAADGPKEWTRVSCGKRPGEVSVDEPYGRVCDGVEPSEPVTPAEVSDIVVEQQSMSFTVDEVGKPVLVKMSYFPNWRAEGAEGPYRVAPNLMVVVPTENDVTLTYGRSWVEVLGAALSLLGLVIVVSLLALKLPRFRRAWQFAYDAETSDPGAPTARRYYARAWPWTRKGSSSRRKMPGPDATPESAGPSGRRDPDATLEPSPDWIVEAQAPADVADDPGQGDDR</sequence>
<keyword evidence="2" id="KW-0812">Transmembrane</keyword>
<keyword evidence="2" id="KW-1133">Transmembrane helix</keyword>
<feature type="transmembrane region" description="Helical" evidence="2">
    <location>
        <begin position="191"/>
        <end position="222"/>
    </location>
</feature>
<evidence type="ECO:0000313" key="3">
    <source>
        <dbReference type="EMBL" id="MBK9298603.1"/>
    </source>
</evidence>
<feature type="transmembrane region" description="Helical" evidence="2">
    <location>
        <begin position="80"/>
        <end position="97"/>
    </location>
</feature>
<feature type="transmembrane region" description="Helical" evidence="2">
    <location>
        <begin position="761"/>
        <end position="783"/>
    </location>
</feature>
<organism evidence="3 4">
    <name type="scientific">Candidatus Neomicrothrix subdominans</name>
    <dbReference type="NCBI Taxonomy" id="2954438"/>
    <lineage>
        <taxon>Bacteria</taxon>
        <taxon>Bacillati</taxon>
        <taxon>Actinomycetota</taxon>
        <taxon>Acidimicrobiia</taxon>
        <taxon>Acidimicrobiales</taxon>
        <taxon>Microthrixaceae</taxon>
        <taxon>Candidatus Neomicrothrix</taxon>
    </lineage>
</organism>
<feature type="transmembrane region" description="Helical" evidence="2">
    <location>
        <begin position="311"/>
        <end position="328"/>
    </location>
</feature>
<dbReference type="Proteomes" id="UP000727993">
    <property type="component" value="Unassembled WGS sequence"/>
</dbReference>
<feature type="transmembrane region" description="Helical" evidence="2">
    <location>
        <begin position="377"/>
        <end position="396"/>
    </location>
</feature>
<evidence type="ECO:0000313" key="4">
    <source>
        <dbReference type="Proteomes" id="UP000727993"/>
    </source>
</evidence>
<feature type="transmembrane region" description="Helical" evidence="2">
    <location>
        <begin position="229"/>
        <end position="252"/>
    </location>
</feature>
<accession>A0A936TER5</accession>
<feature type="transmembrane region" description="Helical" evidence="2">
    <location>
        <begin position="286"/>
        <end position="304"/>
    </location>
</feature>
<protein>
    <recommendedName>
        <fullName evidence="5">Membrane protein 6-pyruvoyl-tetrahydropterin synthase-related domain-containing protein</fullName>
    </recommendedName>
</protein>
<proteinExistence type="predicted"/>
<name>A0A936TER5_9ACTN</name>
<evidence type="ECO:0000256" key="1">
    <source>
        <dbReference type="SAM" id="MobiDB-lite"/>
    </source>
</evidence>
<gene>
    <name evidence="3" type="ORF">IPN02_17615</name>
</gene>
<dbReference type="EMBL" id="JADJZA010000010">
    <property type="protein sequence ID" value="MBK9298603.1"/>
    <property type="molecule type" value="Genomic_DNA"/>
</dbReference>
<evidence type="ECO:0000256" key="2">
    <source>
        <dbReference type="SAM" id="Phobius"/>
    </source>
</evidence>
<evidence type="ECO:0008006" key="5">
    <source>
        <dbReference type="Google" id="ProtNLM"/>
    </source>
</evidence>
<feature type="transmembrane region" description="Helical" evidence="2">
    <location>
        <begin position="340"/>
        <end position="365"/>
    </location>
</feature>
<keyword evidence="2" id="KW-0472">Membrane</keyword>
<feature type="transmembrane region" description="Helical" evidence="2">
    <location>
        <begin position="104"/>
        <end position="123"/>
    </location>
</feature>
<feature type="transmembrane region" description="Helical" evidence="2">
    <location>
        <begin position="56"/>
        <end position="74"/>
    </location>
</feature>
<dbReference type="AlphaFoldDB" id="A0A936TER5"/>
<reference evidence="3 4" key="1">
    <citation type="submission" date="2020-10" db="EMBL/GenBank/DDBJ databases">
        <title>Connecting structure to function with the recovery of over 1000 high-quality activated sludge metagenome-assembled genomes encoding full-length rRNA genes using long-read sequencing.</title>
        <authorList>
            <person name="Singleton C.M."/>
            <person name="Petriglieri F."/>
            <person name="Kristensen J.M."/>
            <person name="Kirkegaard R.H."/>
            <person name="Michaelsen T.Y."/>
            <person name="Andersen M.H."/>
            <person name="Karst S.M."/>
            <person name="Dueholm M.S."/>
            <person name="Nielsen P.H."/>
            <person name="Albertsen M."/>
        </authorList>
    </citation>
    <scope>NUCLEOTIDE SEQUENCE [LARGE SCALE GENOMIC DNA]</scope>
    <source>
        <strain evidence="3">Lyne_18-Q3-R50-59_MAXAC.006</strain>
    </source>
</reference>
<comment type="caution">
    <text evidence="3">The sequence shown here is derived from an EMBL/GenBank/DDBJ whole genome shotgun (WGS) entry which is preliminary data.</text>
</comment>
<feature type="transmembrane region" description="Helical" evidence="2">
    <location>
        <begin position="28"/>
        <end position="49"/>
    </location>
</feature>